<feature type="domain" description="HTH tetR-type" evidence="3">
    <location>
        <begin position="6"/>
        <end position="66"/>
    </location>
</feature>
<evidence type="ECO:0000259" key="3">
    <source>
        <dbReference type="PROSITE" id="PS50977"/>
    </source>
</evidence>
<organism evidence="4 5">
    <name type="scientific">Neolewinella lacunae</name>
    <dbReference type="NCBI Taxonomy" id="1517758"/>
    <lineage>
        <taxon>Bacteria</taxon>
        <taxon>Pseudomonadati</taxon>
        <taxon>Bacteroidota</taxon>
        <taxon>Saprospiria</taxon>
        <taxon>Saprospirales</taxon>
        <taxon>Lewinellaceae</taxon>
        <taxon>Neolewinella</taxon>
    </lineage>
</organism>
<evidence type="ECO:0000313" key="4">
    <source>
        <dbReference type="EMBL" id="MBC6995089.1"/>
    </source>
</evidence>
<dbReference type="Proteomes" id="UP000650081">
    <property type="component" value="Unassembled WGS sequence"/>
</dbReference>
<reference evidence="4" key="1">
    <citation type="submission" date="2020-08" db="EMBL/GenBank/DDBJ databases">
        <title>Lewinella bacteria from marine environments.</title>
        <authorList>
            <person name="Zhong Y."/>
        </authorList>
    </citation>
    <scope>NUCLEOTIDE SEQUENCE</scope>
    <source>
        <strain evidence="4">KCTC 42187</strain>
    </source>
</reference>
<keyword evidence="1 2" id="KW-0238">DNA-binding</keyword>
<name>A0A923PPH5_9BACT</name>
<dbReference type="InterPro" id="IPR036271">
    <property type="entry name" value="Tet_transcr_reg_TetR-rel_C_sf"/>
</dbReference>
<dbReference type="PANTHER" id="PTHR30328:SF54">
    <property type="entry name" value="HTH-TYPE TRANSCRIPTIONAL REPRESSOR SCO4008"/>
    <property type="match status" value="1"/>
</dbReference>
<feature type="DNA-binding region" description="H-T-H motif" evidence="2">
    <location>
        <begin position="29"/>
        <end position="48"/>
    </location>
</feature>
<dbReference type="Gene3D" id="1.10.357.10">
    <property type="entry name" value="Tetracycline Repressor, domain 2"/>
    <property type="match status" value="1"/>
</dbReference>
<dbReference type="PROSITE" id="PS50977">
    <property type="entry name" value="HTH_TETR_2"/>
    <property type="match status" value="1"/>
</dbReference>
<accession>A0A923PPH5</accession>
<dbReference type="Pfam" id="PF00440">
    <property type="entry name" value="TetR_N"/>
    <property type="match status" value="1"/>
</dbReference>
<dbReference type="SUPFAM" id="SSF46689">
    <property type="entry name" value="Homeodomain-like"/>
    <property type="match status" value="1"/>
</dbReference>
<gene>
    <name evidence="4" type="ORF">H9S92_12995</name>
</gene>
<dbReference type="PANTHER" id="PTHR30328">
    <property type="entry name" value="TRANSCRIPTIONAL REPRESSOR"/>
    <property type="match status" value="1"/>
</dbReference>
<dbReference type="RefSeq" id="WP_187467140.1">
    <property type="nucleotide sequence ID" value="NZ_JACSIT010000118.1"/>
</dbReference>
<evidence type="ECO:0000313" key="5">
    <source>
        <dbReference type="Proteomes" id="UP000650081"/>
    </source>
</evidence>
<proteinExistence type="predicted"/>
<dbReference type="AlphaFoldDB" id="A0A923PPH5"/>
<protein>
    <submittedName>
        <fullName evidence="4">TetR/AcrR family transcriptional regulator</fullName>
    </submittedName>
</protein>
<dbReference type="SUPFAM" id="SSF48498">
    <property type="entry name" value="Tetracyclin repressor-like, C-terminal domain"/>
    <property type="match status" value="1"/>
</dbReference>
<sequence>MSDKQTSAEENILRAAEKIFMEKGFAGTRMQEVADEAGINKAMLHYYFRSKEKLFQVILSEAINEISPMLMRSLSSDKSVLDKLEDLVSNYTALLLKRPHLPLFVMHELSQNQGKFVADIAINSRTQPVMLAFFQQVTEECAAGKLRNIQPVHLLLHVMSLIVFPFIARPMVSRVAELPGALFDEVLAQRTEEVLRFLRAGLVP</sequence>
<keyword evidence="5" id="KW-1185">Reference proteome</keyword>
<dbReference type="PRINTS" id="PR00455">
    <property type="entry name" value="HTHTETR"/>
</dbReference>
<dbReference type="InterPro" id="IPR009057">
    <property type="entry name" value="Homeodomain-like_sf"/>
</dbReference>
<evidence type="ECO:0000256" key="1">
    <source>
        <dbReference type="ARBA" id="ARBA00023125"/>
    </source>
</evidence>
<dbReference type="GO" id="GO:0003677">
    <property type="term" value="F:DNA binding"/>
    <property type="evidence" value="ECO:0007669"/>
    <property type="project" value="UniProtKB-UniRule"/>
</dbReference>
<comment type="caution">
    <text evidence="4">The sequence shown here is derived from an EMBL/GenBank/DDBJ whole genome shotgun (WGS) entry which is preliminary data.</text>
</comment>
<dbReference type="InterPro" id="IPR001647">
    <property type="entry name" value="HTH_TetR"/>
</dbReference>
<evidence type="ECO:0000256" key="2">
    <source>
        <dbReference type="PROSITE-ProRule" id="PRU00335"/>
    </source>
</evidence>
<dbReference type="EMBL" id="JACSIT010000118">
    <property type="protein sequence ID" value="MBC6995089.1"/>
    <property type="molecule type" value="Genomic_DNA"/>
</dbReference>
<dbReference type="InterPro" id="IPR050109">
    <property type="entry name" value="HTH-type_TetR-like_transc_reg"/>
</dbReference>